<evidence type="ECO:0000313" key="1">
    <source>
        <dbReference type="EMBL" id="ABC64772.1"/>
    </source>
</evidence>
<gene>
    <name evidence="1" type="ordered locus">ELI_13400</name>
</gene>
<evidence type="ECO:0000313" key="2">
    <source>
        <dbReference type="Proteomes" id="UP000008808"/>
    </source>
</evidence>
<dbReference type="Proteomes" id="UP000008808">
    <property type="component" value="Chromosome"/>
</dbReference>
<name>Q2N6B9_ERYLH</name>
<organism evidence="1 2">
    <name type="scientific">Erythrobacter litoralis (strain HTCC2594)</name>
    <dbReference type="NCBI Taxonomy" id="314225"/>
    <lineage>
        <taxon>Bacteria</taxon>
        <taxon>Pseudomonadati</taxon>
        <taxon>Pseudomonadota</taxon>
        <taxon>Alphaproteobacteria</taxon>
        <taxon>Sphingomonadales</taxon>
        <taxon>Erythrobacteraceae</taxon>
        <taxon>Erythrobacter/Porphyrobacter group</taxon>
        <taxon>Erythrobacter</taxon>
    </lineage>
</organism>
<dbReference type="AlphaFoldDB" id="Q2N6B9"/>
<protein>
    <submittedName>
        <fullName evidence="1">Uncharacterized protein</fullName>
    </submittedName>
</protein>
<dbReference type="STRING" id="314225.ELI_13400"/>
<keyword evidence="2" id="KW-1185">Reference proteome</keyword>
<proteinExistence type="predicted"/>
<dbReference type="eggNOG" id="ENOG5031FU5">
    <property type="taxonomic scope" value="Bacteria"/>
</dbReference>
<accession>Q2N6B9</accession>
<dbReference type="KEGG" id="eli:ELI_13400"/>
<sequence>MFLIAPLGCADPDEAAPRDDTAAQTREFSAEDKRVASLLSIGDSAALEESEGPYEQARMCRDSINAMIVRFRSLDALDASQVRAMETARELFQSRMDAAIETARPGDAAQEDELAELPDDQQAARQARIAIACVRTLEG</sequence>
<dbReference type="HOGENOM" id="CLU_1842064_0_0_5"/>
<reference evidence="2" key="1">
    <citation type="journal article" date="2009" name="J. Bacteriol.">
        <title>Complete genome sequence of Erythrobacter litoralis HTCC2594.</title>
        <authorList>
            <person name="Oh H.M."/>
            <person name="Giovannoni S.J."/>
            <person name="Ferriera S."/>
            <person name="Johnson J."/>
            <person name="Cho J.C."/>
        </authorList>
    </citation>
    <scope>NUCLEOTIDE SEQUENCE [LARGE SCALE GENOMIC DNA]</scope>
    <source>
        <strain evidence="2">HTCC2594</strain>
    </source>
</reference>
<dbReference type="EMBL" id="CP000157">
    <property type="protein sequence ID" value="ABC64772.1"/>
    <property type="molecule type" value="Genomic_DNA"/>
</dbReference>